<keyword evidence="1" id="KW-0472">Membrane</keyword>
<feature type="transmembrane region" description="Helical" evidence="1">
    <location>
        <begin position="193"/>
        <end position="213"/>
    </location>
</feature>
<dbReference type="EMBL" id="JAWJAV010000002">
    <property type="protein sequence ID" value="MDV2620965.1"/>
    <property type="molecule type" value="Genomic_DNA"/>
</dbReference>
<evidence type="ECO:0008006" key="4">
    <source>
        <dbReference type="Google" id="ProtNLM"/>
    </source>
</evidence>
<gene>
    <name evidence="2" type="ORF">R0G89_04365</name>
</gene>
<sequence length="437" mass="49054">MIRIGIKEFRYQFNNWLGALAVFIAASLVSSSCLIIYFPLAPVVHHSEVTNALFITPLSFGLVTLFVVISGVIGTIGKALAKEHARLAQLGSNPAQLAQITAVQMVLVSSLGTLIGYFVALPLAQEMYHLIQNEAGKAYIPSVVINYQLNSFCAVWGLTLIITYVSSFLYSYHTLVKMKNIKQHRFLKILKTVFFGIVVMLTISGILWEYYQIYFATKDIKPTDTFQLLLFLTAALVWLVGNHLIKLSLRLIYYGVRKLGTRTLNTAFYRVNRHSSRLTTLIKPFLIALLLLSGILHLVLELLNMQRVRSLTGVFLVLLIYLGPTLIIVAGNMISLTIMERNIAKQDFTQLRVLGYSPGDILLEQIQEGALYSLTVGFLMAIFNLLFFAAIRFVKNRVFDVAYFSLDWISVLYWPILASTACFILVFLLGSVRVKAA</sequence>
<accession>A0AAW8YG85</accession>
<keyword evidence="1" id="KW-0812">Transmembrane</keyword>
<dbReference type="RefSeq" id="WP_240463930.1">
    <property type="nucleotide sequence ID" value="NZ_CP096031.1"/>
</dbReference>
<protein>
    <recommendedName>
        <fullName evidence="4">FtsX-like permease family protein</fullName>
    </recommendedName>
</protein>
<reference evidence="2" key="1">
    <citation type="journal article" date="2023" name="PeerJ">
        <title>Selection and evaluation of lactic acid bacteria from chicken feces in Thailand as potential probiotics.</title>
        <authorList>
            <person name="Khurajog B."/>
            <person name="Disastra Y."/>
            <person name="Lawwyne L.D."/>
            <person name="Sirichokchatchawan W."/>
            <person name="Niyomtham W."/>
            <person name="Yindee J."/>
            <person name="Hampson D.J."/>
            <person name="Prapasarakul N."/>
        </authorList>
    </citation>
    <scope>NUCLEOTIDE SEQUENCE</scope>
    <source>
        <strain evidence="2">BF9</strain>
    </source>
</reference>
<organism evidence="2 3">
    <name type="scientific">Pediococcus acidilactici</name>
    <dbReference type="NCBI Taxonomy" id="1254"/>
    <lineage>
        <taxon>Bacteria</taxon>
        <taxon>Bacillati</taxon>
        <taxon>Bacillota</taxon>
        <taxon>Bacilli</taxon>
        <taxon>Lactobacillales</taxon>
        <taxon>Lactobacillaceae</taxon>
        <taxon>Pediococcus</taxon>
        <taxon>Pediococcus acidilactici group</taxon>
    </lineage>
</organism>
<keyword evidence="1" id="KW-1133">Transmembrane helix</keyword>
<feature type="transmembrane region" description="Helical" evidence="1">
    <location>
        <begin position="370"/>
        <end position="391"/>
    </location>
</feature>
<feature type="transmembrane region" description="Helical" evidence="1">
    <location>
        <begin position="16"/>
        <end position="40"/>
    </location>
</feature>
<evidence type="ECO:0000256" key="1">
    <source>
        <dbReference type="SAM" id="Phobius"/>
    </source>
</evidence>
<feature type="transmembrane region" description="Helical" evidence="1">
    <location>
        <begin position="280"/>
        <end position="300"/>
    </location>
</feature>
<dbReference type="PROSITE" id="PS51257">
    <property type="entry name" value="PROKAR_LIPOPROTEIN"/>
    <property type="match status" value="1"/>
</dbReference>
<evidence type="ECO:0000313" key="3">
    <source>
        <dbReference type="Proteomes" id="UP001280897"/>
    </source>
</evidence>
<evidence type="ECO:0000313" key="2">
    <source>
        <dbReference type="EMBL" id="MDV2620965.1"/>
    </source>
</evidence>
<feature type="transmembrane region" description="Helical" evidence="1">
    <location>
        <begin position="225"/>
        <end position="245"/>
    </location>
</feature>
<feature type="transmembrane region" description="Helical" evidence="1">
    <location>
        <begin position="411"/>
        <end position="432"/>
    </location>
</feature>
<proteinExistence type="predicted"/>
<feature type="transmembrane region" description="Helical" evidence="1">
    <location>
        <begin position="97"/>
        <end position="120"/>
    </location>
</feature>
<dbReference type="AlphaFoldDB" id="A0AAW8YG85"/>
<dbReference type="Proteomes" id="UP001280897">
    <property type="component" value="Unassembled WGS sequence"/>
</dbReference>
<feature type="transmembrane region" description="Helical" evidence="1">
    <location>
        <begin position="52"/>
        <end position="76"/>
    </location>
</feature>
<feature type="transmembrane region" description="Helical" evidence="1">
    <location>
        <begin position="149"/>
        <end position="172"/>
    </location>
</feature>
<comment type="caution">
    <text evidence="2">The sequence shown here is derived from an EMBL/GenBank/DDBJ whole genome shotgun (WGS) entry which is preliminary data.</text>
</comment>
<name>A0AAW8YG85_PEDAC</name>
<reference evidence="2" key="2">
    <citation type="submission" date="2023-10" db="EMBL/GenBank/DDBJ databases">
        <authorList>
            <person name="Khurajog B."/>
        </authorList>
    </citation>
    <scope>NUCLEOTIDE SEQUENCE</scope>
    <source>
        <strain evidence="2">BF9</strain>
    </source>
</reference>
<feature type="transmembrane region" description="Helical" evidence="1">
    <location>
        <begin position="312"/>
        <end position="336"/>
    </location>
</feature>